<dbReference type="Proteomes" id="UP000632766">
    <property type="component" value="Unassembled WGS sequence"/>
</dbReference>
<dbReference type="RefSeq" id="WP_198126814.1">
    <property type="nucleotide sequence ID" value="NZ_JAECZC010000055.1"/>
</dbReference>
<accession>A0A8J7HRX2</accession>
<evidence type="ECO:0000256" key="1">
    <source>
        <dbReference type="SAM" id="Phobius"/>
    </source>
</evidence>
<evidence type="ECO:0000313" key="2">
    <source>
        <dbReference type="EMBL" id="MBH8565003.1"/>
    </source>
</evidence>
<evidence type="ECO:0000313" key="3">
    <source>
        <dbReference type="Proteomes" id="UP000632766"/>
    </source>
</evidence>
<proteinExistence type="predicted"/>
<reference evidence="2 3" key="1">
    <citation type="journal article" date="2021" name="Int. J. Syst. Evol. Microbiol.">
        <title>Amazonocrinis nigriterrae gen. nov., sp. nov., Atlanticothrix silvestris gen. nov., sp. nov. and Dendronalium phyllosphericum gen. nov., sp. nov., nostocacean cyanobacteria from Brazilian environments.</title>
        <authorList>
            <person name="Alvarenga D.O."/>
            <person name="Andreote A.P.D."/>
            <person name="Branco L.H.Z."/>
            <person name="Delbaje E."/>
            <person name="Cruz R.B."/>
            <person name="Varani A.M."/>
            <person name="Fiore M.F."/>
        </authorList>
    </citation>
    <scope>NUCLEOTIDE SEQUENCE [LARGE SCALE GENOMIC DNA]</scope>
    <source>
        <strain evidence="2 3">CENA67</strain>
    </source>
</reference>
<comment type="caution">
    <text evidence="2">The sequence shown here is derived from an EMBL/GenBank/DDBJ whole genome shotgun (WGS) entry which is preliminary data.</text>
</comment>
<keyword evidence="1" id="KW-0812">Transmembrane</keyword>
<feature type="transmembrane region" description="Helical" evidence="1">
    <location>
        <begin position="38"/>
        <end position="63"/>
    </location>
</feature>
<dbReference type="EMBL" id="JAECZC010000055">
    <property type="protein sequence ID" value="MBH8565003.1"/>
    <property type="molecule type" value="Genomic_DNA"/>
</dbReference>
<organism evidence="2 3">
    <name type="scientific">Amazonocrinis nigriterrae CENA67</name>
    <dbReference type="NCBI Taxonomy" id="2794033"/>
    <lineage>
        <taxon>Bacteria</taxon>
        <taxon>Bacillati</taxon>
        <taxon>Cyanobacteriota</taxon>
        <taxon>Cyanophyceae</taxon>
        <taxon>Nostocales</taxon>
        <taxon>Nostocaceae</taxon>
        <taxon>Amazonocrinis</taxon>
        <taxon>Amazonocrinis nigriterrae</taxon>
    </lineage>
</organism>
<keyword evidence="1" id="KW-1133">Transmembrane helix</keyword>
<name>A0A8J7HRX2_9NOST</name>
<keyword evidence="1" id="KW-0472">Membrane</keyword>
<gene>
    <name evidence="2" type="ORF">I8748_22935</name>
</gene>
<sequence>MKKSIKRLNQIGEIAAWLAIVEAIFLIASIYLAPIKSWTSYLVAILLITASPFLTFSQGLVPLITGRMRVNVAFIYEFEAPTFFARLIGLVHIMLGVLALLLGLVCLIIWLS</sequence>
<feature type="transmembrane region" description="Helical" evidence="1">
    <location>
        <begin position="12"/>
        <end position="32"/>
    </location>
</feature>
<protein>
    <submittedName>
        <fullName evidence="2">Uncharacterized protein</fullName>
    </submittedName>
</protein>
<feature type="transmembrane region" description="Helical" evidence="1">
    <location>
        <begin position="83"/>
        <end position="111"/>
    </location>
</feature>
<dbReference type="AlphaFoldDB" id="A0A8J7HRX2"/>
<keyword evidence="3" id="KW-1185">Reference proteome</keyword>